<name>A0A0G0L6G1_9BACT</name>
<organism evidence="1 2">
    <name type="scientific">Candidatus Woesebacteria bacterium GW2011_GWD1_38_10</name>
    <dbReference type="NCBI Taxonomy" id="1618592"/>
    <lineage>
        <taxon>Bacteria</taxon>
        <taxon>Candidatus Woeseibacteriota</taxon>
    </lineage>
</organism>
<sequence length="97" mass="10889">MPRPHLSENIQHSKEQKVVRVGDYDRIVLNTESGNKYIIQKNPSGQGYLVANMKEGVIELISSDKIENSQIKRGEVFYFGNGANTSAVTSGEVFFKR</sequence>
<accession>A0A0G0L6G1</accession>
<evidence type="ECO:0000313" key="2">
    <source>
        <dbReference type="Proteomes" id="UP000034366"/>
    </source>
</evidence>
<reference evidence="1 2" key="1">
    <citation type="journal article" date="2015" name="Nature">
        <title>rRNA introns, odd ribosomes, and small enigmatic genomes across a large radiation of phyla.</title>
        <authorList>
            <person name="Brown C.T."/>
            <person name="Hug L.A."/>
            <person name="Thomas B.C."/>
            <person name="Sharon I."/>
            <person name="Castelle C.J."/>
            <person name="Singh A."/>
            <person name="Wilkins M.J."/>
            <person name="Williams K.H."/>
            <person name="Banfield J.F."/>
        </authorList>
    </citation>
    <scope>NUCLEOTIDE SEQUENCE [LARGE SCALE GENOMIC DNA]</scope>
</reference>
<dbReference type="AlphaFoldDB" id="A0A0G0L6G1"/>
<protein>
    <submittedName>
        <fullName evidence="1">Uncharacterized protein</fullName>
    </submittedName>
</protein>
<dbReference type="Proteomes" id="UP000034366">
    <property type="component" value="Unassembled WGS sequence"/>
</dbReference>
<proteinExistence type="predicted"/>
<evidence type="ECO:0000313" key="1">
    <source>
        <dbReference type="EMBL" id="KKQ48231.1"/>
    </source>
</evidence>
<comment type="caution">
    <text evidence="1">The sequence shown here is derived from an EMBL/GenBank/DDBJ whole genome shotgun (WGS) entry which is preliminary data.</text>
</comment>
<dbReference type="EMBL" id="LBTW01000040">
    <property type="protein sequence ID" value="KKQ48231.1"/>
    <property type="molecule type" value="Genomic_DNA"/>
</dbReference>
<gene>
    <name evidence="1" type="ORF">US67_C0040G0002</name>
</gene>